<dbReference type="PANTHER" id="PTHR43060">
    <property type="entry name" value="3-HYDROXYISOBUTYRATE DEHYDROGENASE-LIKE 1, MITOCHONDRIAL-RELATED"/>
    <property type="match status" value="1"/>
</dbReference>
<organism evidence="5 6">
    <name type="scientific">Candidatus Pantoea formicae</name>
    <dbReference type="NCBI Taxonomy" id="2608355"/>
    <lineage>
        <taxon>Bacteria</taxon>
        <taxon>Pseudomonadati</taxon>
        <taxon>Pseudomonadota</taxon>
        <taxon>Gammaproteobacteria</taxon>
        <taxon>Enterobacterales</taxon>
        <taxon>Erwiniaceae</taxon>
        <taxon>Pantoea</taxon>
    </lineage>
</organism>
<dbReference type="InterPro" id="IPR015815">
    <property type="entry name" value="HIBADH-related"/>
</dbReference>
<keyword evidence="2" id="KW-0520">NAD</keyword>
<dbReference type="InterPro" id="IPR013328">
    <property type="entry name" value="6PGD_dom2"/>
</dbReference>
<dbReference type="Pfam" id="PF14833">
    <property type="entry name" value="NAD_binding_11"/>
    <property type="match status" value="1"/>
</dbReference>
<dbReference type="InterPro" id="IPR006115">
    <property type="entry name" value="6PGDH_NADP-bd"/>
</dbReference>
<reference evidence="5 6" key="1">
    <citation type="journal article" date="2019" name="bioRxiv">
        <title>Bacteria contribute to plant secondary compound degradation in a generalist herbivore system.</title>
        <authorList>
            <person name="Francoeur C.B."/>
            <person name="Khadempour L."/>
            <person name="Moreira-Soto R.D."/>
            <person name="Gotting K."/>
            <person name="Book A.J."/>
            <person name="Pinto-Tomas A.A."/>
            <person name="Keefover-Ring K."/>
            <person name="Currie C.R."/>
        </authorList>
    </citation>
    <scope>NUCLEOTIDE SEQUENCE [LARGE SCALE GENOMIC DNA]</scope>
    <source>
        <strain evidence="5 6">Acro-805</strain>
    </source>
</reference>
<dbReference type="PIRSF" id="PIRSF000103">
    <property type="entry name" value="HIBADH"/>
    <property type="match status" value="1"/>
</dbReference>
<accession>A0ABX0R0P3</accession>
<dbReference type="InterPro" id="IPR036291">
    <property type="entry name" value="NAD(P)-bd_dom_sf"/>
</dbReference>
<evidence type="ECO:0000313" key="5">
    <source>
        <dbReference type="EMBL" id="NIF02499.1"/>
    </source>
</evidence>
<keyword evidence="1" id="KW-0560">Oxidoreductase</keyword>
<comment type="caution">
    <text evidence="5">The sequence shown here is derived from an EMBL/GenBank/DDBJ whole genome shotgun (WGS) entry which is preliminary data.</text>
</comment>
<dbReference type="EMBL" id="VWXD01000008">
    <property type="protein sequence ID" value="NIF02499.1"/>
    <property type="molecule type" value="Genomic_DNA"/>
</dbReference>
<gene>
    <name evidence="5" type="ORF">F3J38_20975</name>
</gene>
<dbReference type="RefSeq" id="WP_167141557.1">
    <property type="nucleotide sequence ID" value="NZ_VWXD01000008.1"/>
</dbReference>
<feature type="domain" description="3-hydroxyisobutyrate dehydrogenase-like NAD-binding" evidence="4">
    <location>
        <begin position="164"/>
        <end position="281"/>
    </location>
</feature>
<dbReference type="Gene3D" id="3.40.50.720">
    <property type="entry name" value="NAD(P)-binding Rossmann-like Domain"/>
    <property type="match status" value="1"/>
</dbReference>
<evidence type="ECO:0000259" key="4">
    <source>
        <dbReference type="Pfam" id="PF14833"/>
    </source>
</evidence>
<feature type="domain" description="6-phosphogluconate dehydrogenase NADP-binding" evidence="3">
    <location>
        <begin position="2"/>
        <end position="161"/>
    </location>
</feature>
<dbReference type="InterPro" id="IPR008927">
    <property type="entry name" value="6-PGluconate_DH-like_C_sf"/>
</dbReference>
<evidence type="ECO:0000313" key="6">
    <source>
        <dbReference type="Proteomes" id="UP000780690"/>
    </source>
</evidence>
<evidence type="ECO:0000259" key="3">
    <source>
        <dbReference type="Pfam" id="PF03446"/>
    </source>
</evidence>
<evidence type="ECO:0000256" key="1">
    <source>
        <dbReference type="ARBA" id="ARBA00023002"/>
    </source>
</evidence>
<sequence>MKIAFIGVGRMGSRMASRLLEAGHELNVYDPYAPAMDGLKQQGAAAAGSPAEAAEGAEIIMLSLPSPATFTDAVVGETGVLTKVSPGAIVIDFSTVDPATTKDIAAQCARKNVYFLDSPVSGGVAGAASGNLVLMIGGSEEVIERARPVLSVLSSRIVHCGDTGAGQLTKLSHNLLTAINTVALGEVLSVSVKAGADLNVLCEVFSAGLAGSKMLDYLPKTLFTAERPANFAIDLMHKDISLCLKEFSNYSMPLGQLVMQTYNAARQKGLGGKDSTSVNELYEELVNLRLAQN</sequence>
<keyword evidence="6" id="KW-1185">Reference proteome</keyword>
<dbReference type="Gene3D" id="1.10.1040.10">
    <property type="entry name" value="N-(1-d-carboxylethyl)-l-norvaline Dehydrogenase, domain 2"/>
    <property type="match status" value="1"/>
</dbReference>
<proteinExistence type="predicted"/>
<dbReference type="Pfam" id="PF03446">
    <property type="entry name" value="NAD_binding_2"/>
    <property type="match status" value="1"/>
</dbReference>
<evidence type="ECO:0000256" key="2">
    <source>
        <dbReference type="ARBA" id="ARBA00023027"/>
    </source>
</evidence>
<dbReference type="SUPFAM" id="SSF48179">
    <property type="entry name" value="6-phosphogluconate dehydrogenase C-terminal domain-like"/>
    <property type="match status" value="1"/>
</dbReference>
<dbReference type="SUPFAM" id="SSF51735">
    <property type="entry name" value="NAD(P)-binding Rossmann-fold domains"/>
    <property type="match status" value="1"/>
</dbReference>
<name>A0ABX0R0P3_9GAMM</name>
<dbReference type="InterPro" id="IPR029154">
    <property type="entry name" value="HIBADH-like_NADP-bd"/>
</dbReference>
<protein>
    <submittedName>
        <fullName evidence="5">NAD(P)-dependent oxidoreductase</fullName>
    </submittedName>
</protein>
<dbReference type="Proteomes" id="UP000780690">
    <property type="component" value="Unassembled WGS sequence"/>
</dbReference>
<dbReference type="PANTHER" id="PTHR43060:SF15">
    <property type="entry name" value="3-HYDROXYISOBUTYRATE DEHYDROGENASE-LIKE 1, MITOCHONDRIAL-RELATED"/>
    <property type="match status" value="1"/>
</dbReference>